<dbReference type="Proteomes" id="UP000663836">
    <property type="component" value="Unassembled WGS sequence"/>
</dbReference>
<sequence>MLLHKEAGIVPEYEEQQLNLSIDTLRNKILSFDEDNPNKKIFLEQLNQAIHQLTLQSILPSEQTIYLVW</sequence>
<evidence type="ECO:0000313" key="3">
    <source>
        <dbReference type="Proteomes" id="UP000663864"/>
    </source>
</evidence>
<organism evidence="1 3">
    <name type="scientific">Rotaria sordida</name>
    <dbReference type="NCBI Taxonomy" id="392033"/>
    <lineage>
        <taxon>Eukaryota</taxon>
        <taxon>Metazoa</taxon>
        <taxon>Spiralia</taxon>
        <taxon>Gnathifera</taxon>
        <taxon>Rotifera</taxon>
        <taxon>Eurotatoria</taxon>
        <taxon>Bdelloidea</taxon>
        <taxon>Philodinida</taxon>
        <taxon>Philodinidae</taxon>
        <taxon>Rotaria</taxon>
    </lineage>
</organism>
<dbReference type="Proteomes" id="UP000663864">
    <property type="component" value="Unassembled WGS sequence"/>
</dbReference>
<reference evidence="1" key="1">
    <citation type="submission" date="2021-02" db="EMBL/GenBank/DDBJ databases">
        <authorList>
            <person name="Nowell W R."/>
        </authorList>
    </citation>
    <scope>NUCLEOTIDE SEQUENCE</scope>
</reference>
<name>A0A814Z6T6_9BILA</name>
<protein>
    <submittedName>
        <fullName evidence="1">Uncharacterized protein</fullName>
    </submittedName>
</protein>
<evidence type="ECO:0000313" key="1">
    <source>
        <dbReference type="EMBL" id="CAF1238901.1"/>
    </source>
</evidence>
<accession>A0A814Z6T6</accession>
<proteinExistence type="predicted"/>
<dbReference type="EMBL" id="CAJNOT010001708">
    <property type="protein sequence ID" value="CAF1238901.1"/>
    <property type="molecule type" value="Genomic_DNA"/>
</dbReference>
<evidence type="ECO:0000313" key="2">
    <source>
        <dbReference type="EMBL" id="CAF3570649.1"/>
    </source>
</evidence>
<dbReference type="EMBL" id="CAJOBD010000088">
    <property type="protein sequence ID" value="CAF3570649.1"/>
    <property type="molecule type" value="Genomic_DNA"/>
</dbReference>
<comment type="caution">
    <text evidence="1">The sequence shown here is derived from an EMBL/GenBank/DDBJ whole genome shotgun (WGS) entry which is preliminary data.</text>
</comment>
<dbReference type="AlphaFoldDB" id="A0A814Z6T6"/>
<gene>
    <name evidence="2" type="ORF">JBS370_LOCUS2303</name>
    <name evidence="1" type="ORF">ZHD862_LOCUS24769</name>
</gene>